<sequence length="360" mass="39683">MTLKTVSTEPRHHRLLARFLLPILLAAGMPLLASCAPRLQAIGPDIQAPFLTPESIITADGAALPMREWLPRDDRLQVKPIKAVVLALHGFNDYSRGMTIPGAGLARRGIAVYAYDQRGFGDTAERGIWPGDNRLIADLRVAIDLLRKKYPDKPLFLLGESMGGSVIMAGAVENPTLPVDGIILASPAVWGWETQSSFNRDVLRLAIRTIPWMPVYASGIRVQPSDNTTALRALSYDPFVIKDTRIDAIYGLVNLMSRAYRALPSLCRADLGEPRCLILYGGREDIQADNAVRQMLARLPDLPSDQLRLALYRDGHHLLLRDLDAQTVFTDIATWIDNPAQPLPSGADKVSPADFKRLGR</sequence>
<gene>
    <name evidence="2" type="ORF">SMD27_16480</name>
</gene>
<dbReference type="SUPFAM" id="SSF53474">
    <property type="entry name" value="alpha/beta-Hydrolases"/>
    <property type="match status" value="1"/>
</dbReference>
<dbReference type="InterPro" id="IPR051044">
    <property type="entry name" value="MAG_DAG_Lipase"/>
</dbReference>
<evidence type="ECO:0000313" key="3">
    <source>
        <dbReference type="Proteomes" id="UP001279642"/>
    </source>
</evidence>
<name>A0ABU5EE51_9PROT</name>
<proteinExistence type="predicted"/>
<dbReference type="PROSITE" id="PS51257">
    <property type="entry name" value="PROKAR_LIPOPROTEIN"/>
    <property type="match status" value="1"/>
</dbReference>
<dbReference type="InterPro" id="IPR022742">
    <property type="entry name" value="Hydrolase_4"/>
</dbReference>
<dbReference type="Gene3D" id="3.40.50.1820">
    <property type="entry name" value="alpha/beta hydrolase"/>
    <property type="match status" value="1"/>
</dbReference>
<keyword evidence="2" id="KW-0378">Hydrolase</keyword>
<feature type="domain" description="Serine aminopeptidase S33" evidence="1">
    <location>
        <begin position="80"/>
        <end position="324"/>
    </location>
</feature>
<accession>A0ABU5EE51</accession>
<dbReference type="PANTHER" id="PTHR11614">
    <property type="entry name" value="PHOSPHOLIPASE-RELATED"/>
    <property type="match status" value="1"/>
</dbReference>
<dbReference type="Pfam" id="PF12146">
    <property type="entry name" value="Hydrolase_4"/>
    <property type="match status" value="1"/>
</dbReference>
<dbReference type="GO" id="GO:0016787">
    <property type="term" value="F:hydrolase activity"/>
    <property type="evidence" value="ECO:0007669"/>
    <property type="project" value="UniProtKB-KW"/>
</dbReference>
<dbReference type="Proteomes" id="UP001279642">
    <property type="component" value="Unassembled WGS sequence"/>
</dbReference>
<organism evidence="2 3">
    <name type="scientific">Dongia soli</name>
    <dbReference type="NCBI Taxonomy" id="600628"/>
    <lineage>
        <taxon>Bacteria</taxon>
        <taxon>Pseudomonadati</taxon>
        <taxon>Pseudomonadota</taxon>
        <taxon>Alphaproteobacteria</taxon>
        <taxon>Rhodospirillales</taxon>
        <taxon>Dongiaceae</taxon>
        <taxon>Dongia</taxon>
    </lineage>
</organism>
<keyword evidence="3" id="KW-1185">Reference proteome</keyword>
<evidence type="ECO:0000259" key="1">
    <source>
        <dbReference type="Pfam" id="PF12146"/>
    </source>
</evidence>
<dbReference type="RefSeq" id="WP_320509505.1">
    <property type="nucleotide sequence ID" value="NZ_JAXCLW010000004.1"/>
</dbReference>
<reference evidence="2 3" key="1">
    <citation type="journal article" date="2016" name="Antonie Van Leeuwenhoek">
        <title>Dongia soli sp. nov., isolated from soil from Dokdo, Korea.</title>
        <authorList>
            <person name="Kim D.U."/>
            <person name="Lee H."/>
            <person name="Kim H."/>
            <person name="Kim S.G."/>
            <person name="Ka J.O."/>
        </authorList>
    </citation>
    <scope>NUCLEOTIDE SEQUENCE [LARGE SCALE GENOMIC DNA]</scope>
    <source>
        <strain evidence="2 3">D78</strain>
    </source>
</reference>
<dbReference type="InterPro" id="IPR029058">
    <property type="entry name" value="AB_hydrolase_fold"/>
</dbReference>
<protein>
    <submittedName>
        <fullName evidence="2">Alpha/beta fold hydrolase</fullName>
    </submittedName>
</protein>
<dbReference type="EMBL" id="JAXCLW010000004">
    <property type="protein sequence ID" value="MDY0884442.1"/>
    <property type="molecule type" value="Genomic_DNA"/>
</dbReference>
<comment type="caution">
    <text evidence="2">The sequence shown here is derived from an EMBL/GenBank/DDBJ whole genome shotgun (WGS) entry which is preliminary data.</text>
</comment>
<evidence type="ECO:0000313" key="2">
    <source>
        <dbReference type="EMBL" id="MDY0884442.1"/>
    </source>
</evidence>